<organism evidence="3">
    <name type="scientific">Amphimedon queenslandica</name>
    <name type="common">Sponge</name>
    <dbReference type="NCBI Taxonomy" id="400682"/>
    <lineage>
        <taxon>Eukaryota</taxon>
        <taxon>Metazoa</taxon>
        <taxon>Porifera</taxon>
        <taxon>Demospongiae</taxon>
        <taxon>Heteroscleromorpha</taxon>
        <taxon>Haplosclerida</taxon>
        <taxon>Niphatidae</taxon>
        <taxon>Amphimedon</taxon>
    </lineage>
</organism>
<feature type="domain" description="SAM" evidence="2">
    <location>
        <begin position="123"/>
        <end position="180"/>
    </location>
</feature>
<accession>A0A1X7SGJ9</accession>
<evidence type="ECO:0000256" key="1">
    <source>
        <dbReference type="SAM" id="MobiDB-lite"/>
    </source>
</evidence>
<dbReference type="Gene3D" id="1.10.150.50">
    <property type="entry name" value="Transcription Factor, Ets-1"/>
    <property type="match status" value="1"/>
</dbReference>
<dbReference type="AlphaFoldDB" id="A0A1X7SGJ9"/>
<dbReference type="SUPFAM" id="SSF47769">
    <property type="entry name" value="SAM/Pointed domain"/>
    <property type="match status" value="1"/>
</dbReference>
<dbReference type="InterPro" id="IPR013761">
    <property type="entry name" value="SAM/pointed_sf"/>
</dbReference>
<dbReference type="EnsemblMetazoa" id="Aqu2.1.01164_001">
    <property type="protein sequence ID" value="Aqu2.1.01164_001"/>
    <property type="gene ID" value="Aqu2.1.01164"/>
</dbReference>
<feature type="region of interest" description="Disordered" evidence="1">
    <location>
        <begin position="77"/>
        <end position="115"/>
    </location>
</feature>
<dbReference type="SMART" id="SM00454">
    <property type="entry name" value="SAM"/>
    <property type="match status" value="1"/>
</dbReference>
<dbReference type="InterPro" id="IPR001660">
    <property type="entry name" value="SAM"/>
</dbReference>
<dbReference type="CDD" id="cd09487">
    <property type="entry name" value="SAM_superfamily"/>
    <property type="match status" value="1"/>
</dbReference>
<proteinExistence type="predicted"/>
<evidence type="ECO:0000259" key="2">
    <source>
        <dbReference type="PROSITE" id="PS50105"/>
    </source>
</evidence>
<dbReference type="Pfam" id="PF00536">
    <property type="entry name" value="SAM_1"/>
    <property type="match status" value="1"/>
</dbReference>
<evidence type="ECO:0000313" key="3">
    <source>
        <dbReference type="EnsemblMetazoa" id="Aqu2.1.01164_001"/>
    </source>
</evidence>
<dbReference type="OrthoDB" id="445896at2759"/>
<protein>
    <recommendedName>
        <fullName evidence="2">SAM domain-containing protein</fullName>
    </recommendedName>
</protein>
<sequence length="239" mass="27724">MALRICLRKVIICIEEERLDEGSHKNKWSEYVEDLWSEEKLEHLREMATEIDYTQVYDPVKGAYGFDDEEIIAEESIMTEENDSMPEVSQDSPKLSRPENVSEEAPPAAQTSDHDLSAAAEKVTSTDVSDYLRSLKLNQYIEEFMEMEIDGIALFDIDDETLETLGVDTKKDRLKIKTRIFAQILLCQQLICMKMEDEKPLTTLQFIFTELSSVFNFPSFNNQFYQEPHNKCKPIHLSF</sequence>
<name>A0A1X7SGJ9_AMPQE</name>
<dbReference type="PROSITE" id="PS50105">
    <property type="entry name" value="SAM_DOMAIN"/>
    <property type="match status" value="1"/>
</dbReference>
<dbReference type="InParanoid" id="A0A1X7SGJ9"/>
<reference evidence="3" key="1">
    <citation type="submission" date="2017-05" db="UniProtKB">
        <authorList>
            <consortium name="EnsemblMetazoa"/>
        </authorList>
    </citation>
    <scope>IDENTIFICATION</scope>
</reference>